<organism evidence="1">
    <name type="scientific">Calcidiscus leptoporus</name>
    <dbReference type="NCBI Taxonomy" id="127549"/>
    <lineage>
        <taxon>Eukaryota</taxon>
        <taxon>Haptista</taxon>
        <taxon>Haptophyta</taxon>
        <taxon>Prymnesiophyceae</taxon>
        <taxon>Coccolithales</taxon>
        <taxon>Calcidiscaceae</taxon>
        <taxon>Calcidiscus</taxon>
    </lineage>
</organism>
<protein>
    <submittedName>
        <fullName evidence="1">Uncharacterized protein</fullName>
    </submittedName>
</protein>
<proteinExistence type="predicted"/>
<evidence type="ECO:0000313" key="1">
    <source>
        <dbReference type="EMBL" id="CAD8544717.1"/>
    </source>
</evidence>
<gene>
    <name evidence="1" type="ORF">CLEP1334_LOCUS20005</name>
</gene>
<sequence>MATAPTLHLEDGRLAAVDELADLSSTPGAYLHATLADGSLSAPPILSQAASSESSWEEWCDFSAGRNDLLVARANWISMQLQCERREVALTTT</sequence>
<dbReference type="AlphaFoldDB" id="A0A7S0J8Y7"/>
<reference evidence="1" key="1">
    <citation type="submission" date="2021-01" db="EMBL/GenBank/DDBJ databases">
        <authorList>
            <person name="Corre E."/>
            <person name="Pelletier E."/>
            <person name="Niang G."/>
            <person name="Scheremetjew M."/>
            <person name="Finn R."/>
            <person name="Kale V."/>
            <person name="Holt S."/>
            <person name="Cochrane G."/>
            <person name="Meng A."/>
            <person name="Brown T."/>
            <person name="Cohen L."/>
        </authorList>
    </citation>
    <scope>NUCLEOTIDE SEQUENCE</scope>
    <source>
        <strain evidence="1">RCC1130</strain>
    </source>
</reference>
<dbReference type="EMBL" id="HBER01039524">
    <property type="protein sequence ID" value="CAD8544717.1"/>
    <property type="molecule type" value="Transcribed_RNA"/>
</dbReference>
<accession>A0A7S0J8Y7</accession>
<name>A0A7S0J8Y7_9EUKA</name>